<dbReference type="EMBL" id="GG738845">
    <property type="protein sequence ID" value="EFC50850.1"/>
    <property type="molecule type" value="Genomic_DNA"/>
</dbReference>
<dbReference type="NCBIfam" id="NF002616">
    <property type="entry name" value="PRK02268.1-2"/>
    <property type="match status" value="1"/>
</dbReference>
<dbReference type="GeneID" id="8863659"/>
<dbReference type="InterPro" id="IPR015947">
    <property type="entry name" value="PUA-like_sf"/>
</dbReference>
<reference evidence="2 3" key="1">
    <citation type="journal article" date="2010" name="Cell">
        <title>The genome of Naegleria gruberi illuminates early eukaryotic versatility.</title>
        <authorList>
            <person name="Fritz-Laylin L.K."/>
            <person name="Prochnik S.E."/>
            <person name="Ginger M.L."/>
            <person name="Dacks J.B."/>
            <person name="Carpenter M.L."/>
            <person name="Field M.C."/>
            <person name="Kuo A."/>
            <person name="Paredez A."/>
            <person name="Chapman J."/>
            <person name="Pham J."/>
            <person name="Shu S."/>
            <person name="Neupane R."/>
            <person name="Cipriano M."/>
            <person name="Mancuso J."/>
            <person name="Tu H."/>
            <person name="Salamov A."/>
            <person name="Lindquist E."/>
            <person name="Shapiro H."/>
            <person name="Lucas S."/>
            <person name="Grigoriev I.V."/>
            <person name="Cande W.Z."/>
            <person name="Fulton C."/>
            <person name="Rokhsar D.S."/>
            <person name="Dawson S.C."/>
        </authorList>
    </citation>
    <scope>NUCLEOTIDE SEQUENCE [LARGE SCALE GENOMIC DNA]</scope>
    <source>
        <strain evidence="2 3">NEG-M</strain>
    </source>
</reference>
<dbReference type="Proteomes" id="UP000006671">
    <property type="component" value="Unassembled WGS sequence"/>
</dbReference>
<accession>D2UX09</accession>
<dbReference type="InterPro" id="IPR002740">
    <property type="entry name" value="EVE_domain"/>
</dbReference>
<dbReference type="InParanoid" id="D2UX09"/>
<dbReference type="HAMAP" id="MF_00771">
    <property type="entry name" value="UPF0310"/>
    <property type="match status" value="1"/>
</dbReference>
<organism evidence="3">
    <name type="scientific">Naegleria gruberi</name>
    <name type="common">Amoeba</name>
    <dbReference type="NCBI Taxonomy" id="5762"/>
    <lineage>
        <taxon>Eukaryota</taxon>
        <taxon>Discoba</taxon>
        <taxon>Heterolobosea</taxon>
        <taxon>Tetramitia</taxon>
        <taxon>Eutetramitia</taxon>
        <taxon>Vahlkampfiidae</taxon>
        <taxon>Naegleria</taxon>
    </lineage>
</organism>
<dbReference type="Pfam" id="PF01878">
    <property type="entry name" value="EVE"/>
    <property type="match status" value="1"/>
</dbReference>
<evidence type="ECO:0000259" key="1">
    <source>
        <dbReference type="Pfam" id="PF01878"/>
    </source>
</evidence>
<sequence length="149" mass="17036">MKTTTRAIKYFLIVASKDHVRKGIELSIAQACHGKVAPLKRMKAGDRVVYYSSKIKMEESGKANSCQMFTAIGTVKSDDKPYQVVMSEDFKPWRVNVEFEKNVKELSVHSVLDQLEFITNKKNWGMAFRFGFKEISESDFLVIENGMLN</sequence>
<dbReference type="VEuPathDB" id="AmoebaDB:NAEGRDRAFT_61595"/>
<name>D2UX09_NAEGR</name>
<dbReference type="CDD" id="cd21132">
    <property type="entry name" value="EVE-like"/>
    <property type="match status" value="1"/>
</dbReference>
<dbReference type="KEGG" id="ngr:NAEGRDRAFT_61595"/>
<dbReference type="InterPro" id="IPR022996">
    <property type="entry name" value="UPF0310"/>
</dbReference>
<gene>
    <name evidence="2" type="ORF">NAEGRDRAFT_61595</name>
</gene>
<dbReference type="OrthoDB" id="2111299at2759"/>
<dbReference type="eggNOG" id="ENOG502S7SG">
    <property type="taxonomic scope" value="Eukaryota"/>
</dbReference>
<proteinExistence type="inferred from homology"/>
<protein>
    <submittedName>
        <fullName evidence="2">Predicted protein</fullName>
    </submittedName>
</protein>
<dbReference type="AlphaFoldDB" id="D2UX09"/>
<dbReference type="RefSeq" id="XP_002683594.1">
    <property type="nucleotide sequence ID" value="XM_002683548.1"/>
</dbReference>
<evidence type="ECO:0000313" key="3">
    <source>
        <dbReference type="Proteomes" id="UP000006671"/>
    </source>
</evidence>
<dbReference type="OMA" id="DFQPWRR"/>
<feature type="domain" description="EVE" evidence="1">
    <location>
        <begin position="9"/>
        <end position="144"/>
    </location>
</feature>
<dbReference type="SUPFAM" id="SSF88697">
    <property type="entry name" value="PUA domain-like"/>
    <property type="match status" value="1"/>
</dbReference>
<evidence type="ECO:0000313" key="2">
    <source>
        <dbReference type="EMBL" id="EFC50850.1"/>
    </source>
</evidence>
<dbReference type="Gene3D" id="3.10.590.10">
    <property type="entry name" value="ph1033 like domains"/>
    <property type="match status" value="1"/>
</dbReference>
<keyword evidence="3" id="KW-1185">Reference proteome</keyword>